<dbReference type="AlphaFoldDB" id="A0A024G664"/>
<proteinExistence type="predicted"/>
<protein>
    <submittedName>
        <fullName evidence="2">Uncharacterized protein</fullName>
    </submittedName>
</protein>
<evidence type="ECO:0000256" key="1">
    <source>
        <dbReference type="SAM" id="Phobius"/>
    </source>
</evidence>
<keyword evidence="3" id="KW-1185">Reference proteome</keyword>
<sequence>MTLFVILVKRSALSIIKCKSLMYLLATHVLGCIASILVVKEFAFIAIDTRTLRNVSYAQRLSIPLFDSIRWFVHRISSSSIFISRILWTHDLRMDTDSIRFCREDSTYLKCFPKVPLSRWQPHRSES</sequence>
<keyword evidence="1" id="KW-0472">Membrane</keyword>
<feature type="transmembrane region" description="Helical" evidence="1">
    <location>
        <begin position="21"/>
        <end position="47"/>
    </location>
</feature>
<organism evidence="2 3">
    <name type="scientific">Albugo candida</name>
    <dbReference type="NCBI Taxonomy" id="65357"/>
    <lineage>
        <taxon>Eukaryota</taxon>
        <taxon>Sar</taxon>
        <taxon>Stramenopiles</taxon>
        <taxon>Oomycota</taxon>
        <taxon>Peronosporomycetes</taxon>
        <taxon>Albuginales</taxon>
        <taxon>Albuginaceae</taxon>
        <taxon>Albugo</taxon>
    </lineage>
</organism>
<keyword evidence="1" id="KW-0812">Transmembrane</keyword>
<name>A0A024G664_9STRA</name>
<evidence type="ECO:0000313" key="2">
    <source>
        <dbReference type="EMBL" id="CCI42247.1"/>
    </source>
</evidence>
<dbReference type="InParanoid" id="A0A024G664"/>
<gene>
    <name evidence="2" type="ORF">BN9_030310</name>
</gene>
<keyword evidence="1" id="KW-1133">Transmembrane helix</keyword>
<accession>A0A024G664</accession>
<evidence type="ECO:0000313" key="3">
    <source>
        <dbReference type="Proteomes" id="UP000053237"/>
    </source>
</evidence>
<dbReference type="EMBL" id="CAIX01000031">
    <property type="protein sequence ID" value="CCI42247.1"/>
    <property type="molecule type" value="Genomic_DNA"/>
</dbReference>
<dbReference type="Proteomes" id="UP000053237">
    <property type="component" value="Unassembled WGS sequence"/>
</dbReference>
<reference evidence="2 3" key="1">
    <citation type="submission" date="2012-05" db="EMBL/GenBank/DDBJ databases">
        <title>Recombination and specialization in a pathogen metapopulation.</title>
        <authorList>
            <person name="Gardiner A."/>
            <person name="Kemen E."/>
            <person name="Schultz-Larsen T."/>
            <person name="MacLean D."/>
            <person name="Van Oosterhout C."/>
            <person name="Jones J.D.G."/>
        </authorList>
    </citation>
    <scope>NUCLEOTIDE SEQUENCE [LARGE SCALE GENOMIC DNA]</scope>
    <source>
        <strain evidence="2 3">Ac Nc2</strain>
    </source>
</reference>
<comment type="caution">
    <text evidence="2">The sequence shown here is derived from an EMBL/GenBank/DDBJ whole genome shotgun (WGS) entry which is preliminary data.</text>
</comment>